<keyword evidence="2" id="KW-1185">Reference proteome</keyword>
<dbReference type="Proteomes" id="UP001622690">
    <property type="component" value="Chromosome"/>
</dbReference>
<organism evidence="1 2">
    <name type="scientific">Streptomyces nigra</name>
    <dbReference type="NCBI Taxonomy" id="1827580"/>
    <lineage>
        <taxon>Bacteria</taxon>
        <taxon>Bacillati</taxon>
        <taxon>Actinomycetota</taxon>
        <taxon>Actinomycetes</taxon>
        <taxon>Kitasatosporales</taxon>
        <taxon>Streptomycetaceae</taxon>
        <taxon>Streptomyces</taxon>
    </lineage>
</organism>
<evidence type="ECO:0000313" key="2">
    <source>
        <dbReference type="Proteomes" id="UP001622690"/>
    </source>
</evidence>
<reference evidence="1 2" key="1">
    <citation type="submission" date="2022-10" db="EMBL/GenBank/DDBJ databases">
        <title>The complete genomes of actinobacterial strains from the NBC collection.</title>
        <authorList>
            <person name="Joergensen T.S."/>
            <person name="Alvarez Arevalo M."/>
            <person name="Sterndorff E.B."/>
            <person name="Faurdal D."/>
            <person name="Vuksanovic O."/>
            <person name="Mourched A.-S."/>
            <person name="Charusanti P."/>
            <person name="Shaw S."/>
            <person name="Blin K."/>
            <person name="Weber T."/>
        </authorList>
    </citation>
    <scope>NUCLEOTIDE SEQUENCE [LARGE SCALE GENOMIC DNA]</scope>
    <source>
        <strain evidence="1 2">NBC_00206</strain>
    </source>
</reference>
<proteinExistence type="predicted"/>
<sequence>MNDQGTPGSAEGFSAFAVDANWPESRQVMGHGYDEATGEIYVRLWFGSQYYDPQVEHVTVFSASAGNAEAVETLERALDMYHHPGDENPAGLPASEPVTITTDGKPMPFELWRNSNNRYWVARGCVERTELVLNGYESEPSELSLVRVSDLTSFWNPFGPLG</sequence>
<accession>A0ABZ1IR72</accession>
<dbReference type="RefSeq" id="WP_381982934.1">
    <property type="nucleotide sequence ID" value="NZ_CP108125.1"/>
</dbReference>
<dbReference type="EMBL" id="CP108125">
    <property type="protein sequence ID" value="WTO80944.1"/>
    <property type="molecule type" value="Genomic_DNA"/>
</dbReference>
<evidence type="ECO:0000313" key="1">
    <source>
        <dbReference type="EMBL" id="WTO80944.1"/>
    </source>
</evidence>
<protein>
    <submittedName>
        <fullName evidence="1">Uncharacterized protein</fullName>
    </submittedName>
</protein>
<name>A0ABZ1IR72_9ACTN</name>
<gene>
    <name evidence="1" type="ORF">OHU27_00285</name>
</gene>